<feature type="region of interest" description="Disordered" evidence="3">
    <location>
        <begin position="249"/>
        <end position="318"/>
    </location>
</feature>
<evidence type="ECO:0000256" key="3">
    <source>
        <dbReference type="SAM" id="MobiDB-lite"/>
    </source>
</evidence>
<keyword evidence="2 4" id="KW-0732">Signal</keyword>
<dbReference type="GO" id="GO:0120010">
    <property type="term" value="P:intermembrane phospholipid transfer"/>
    <property type="evidence" value="ECO:0007669"/>
    <property type="project" value="TreeGrafter"/>
</dbReference>
<protein>
    <submittedName>
        <fullName evidence="5">ABC transporter</fullName>
    </submittedName>
</protein>
<dbReference type="GO" id="GO:0016020">
    <property type="term" value="C:membrane"/>
    <property type="evidence" value="ECO:0007669"/>
    <property type="project" value="InterPro"/>
</dbReference>
<dbReference type="OrthoDB" id="9785326at2"/>
<dbReference type="InterPro" id="IPR007428">
    <property type="entry name" value="MlaA"/>
</dbReference>
<feature type="chain" id="PRO_5015434910" evidence="4">
    <location>
        <begin position="25"/>
        <end position="336"/>
    </location>
</feature>
<reference evidence="5 6" key="1">
    <citation type="submission" date="2018-03" db="EMBL/GenBank/DDBJ databases">
        <title>Genome sequencing of Ottowia sp.</title>
        <authorList>
            <person name="Kim S.-J."/>
            <person name="Heo J."/>
            <person name="Kwon S.-W."/>
        </authorList>
    </citation>
    <scope>NUCLEOTIDE SEQUENCE [LARGE SCALE GENOMIC DNA]</scope>
    <source>
        <strain evidence="5 6">KADR8-3</strain>
    </source>
</reference>
<gene>
    <name evidence="5" type="ORF">C6570_17735</name>
</gene>
<dbReference type="PRINTS" id="PR01805">
    <property type="entry name" value="VACJLIPOPROT"/>
</dbReference>
<dbReference type="KEGG" id="otk:C6570_17735"/>
<name>A0A2S0MJ63_9BURK</name>
<dbReference type="AlphaFoldDB" id="A0A2S0MJ63"/>
<dbReference type="PANTHER" id="PTHR30035">
    <property type="entry name" value="LIPOPROTEIN VACJ-RELATED"/>
    <property type="match status" value="1"/>
</dbReference>
<evidence type="ECO:0000256" key="2">
    <source>
        <dbReference type="ARBA" id="ARBA00022729"/>
    </source>
</evidence>
<evidence type="ECO:0000256" key="4">
    <source>
        <dbReference type="SAM" id="SignalP"/>
    </source>
</evidence>
<sequence>MTERTALTCRPLRLAAAAAMMALAAGCATVPGEQRDPRDPWEPYNRSMTKFNDAVDDAVLKPVATAYRDVLPQPVRTGVSNFFGNLSDAWSFVNNVLQGKPEGSLHSFWRVVINSTVGLGGVLDPATEMRLERRREDFGQTLGRWGVPPGPYFVIPLLGPSTVRDTAALPVDIYGNPLGQMHDVAWRNSLAALQVVNTRATVLNAIDLLDAAALDPYTFTRDAYLQKRLNDVYDGNPPVDEERYDLDEADPAAQPPAGATPGAAPAKRPNRRSPRRVQPAPTSEAPSQTPVAEAAVGEPVATAAQDAGTTVAAPSAAEATAPMVTAVAPAPAEPIH</sequence>
<comment type="similarity">
    <text evidence="1">Belongs to the MlaA family.</text>
</comment>
<evidence type="ECO:0000313" key="5">
    <source>
        <dbReference type="EMBL" id="AVO35857.1"/>
    </source>
</evidence>
<feature type="compositionally biased region" description="Low complexity" evidence="3">
    <location>
        <begin position="251"/>
        <end position="266"/>
    </location>
</feature>
<dbReference type="Proteomes" id="UP000239709">
    <property type="component" value="Chromosome"/>
</dbReference>
<dbReference type="Pfam" id="PF04333">
    <property type="entry name" value="MlaA"/>
    <property type="match status" value="1"/>
</dbReference>
<evidence type="ECO:0000313" key="6">
    <source>
        <dbReference type="Proteomes" id="UP000239709"/>
    </source>
</evidence>
<dbReference type="PANTHER" id="PTHR30035:SF3">
    <property type="entry name" value="INTERMEMBRANE PHOSPHOLIPID TRANSPORT SYSTEM LIPOPROTEIN MLAA"/>
    <property type="match status" value="1"/>
</dbReference>
<feature type="signal peptide" evidence="4">
    <location>
        <begin position="1"/>
        <end position="24"/>
    </location>
</feature>
<dbReference type="PROSITE" id="PS51257">
    <property type="entry name" value="PROKAR_LIPOPROTEIN"/>
    <property type="match status" value="1"/>
</dbReference>
<feature type="compositionally biased region" description="Low complexity" evidence="3">
    <location>
        <begin position="289"/>
        <end position="318"/>
    </location>
</feature>
<evidence type="ECO:0000256" key="1">
    <source>
        <dbReference type="ARBA" id="ARBA00010634"/>
    </source>
</evidence>
<keyword evidence="6" id="KW-1185">Reference proteome</keyword>
<accession>A0A2S0MJ63</accession>
<organism evidence="5 6">
    <name type="scientific">Ottowia oryzae</name>
    <dbReference type="NCBI Taxonomy" id="2109914"/>
    <lineage>
        <taxon>Bacteria</taxon>
        <taxon>Pseudomonadati</taxon>
        <taxon>Pseudomonadota</taxon>
        <taxon>Betaproteobacteria</taxon>
        <taxon>Burkholderiales</taxon>
        <taxon>Comamonadaceae</taxon>
        <taxon>Ottowia</taxon>
    </lineage>
</organism>
<proteinExistence type="inferred from homology"/>
<dbReference type="EMBL" id="CP027666">
    <property type="protein sequence ID" value="AVO35857.1"/>
    <property type="molecule type" value="Genomic_DNA"/>
</dbReference>